<protein>
    <submittedName>
        <fullName evidence="2">Dihydrofolate reductase</fullName>
        <ecNumber evidence="2">1.5.1.3</ecNumber>
    </submittedName>
</protein>
<dbReference type="Gene3D" id="3.40.430.10">
    <property type="entry name" value="Dihydrofolate Reductase, subunit A"/>
    <property type="match status" value="1"/>
</dbReference>
<dbReference type="RefSeq" id="WP_021100875.1">
    <property type="nucleotide sequence ID" value="NZ_KE557307.1"/>
</dbReference>
<evidence type="ECO:0000313" key="2">
    <source>
        <dbReference type="EMBL" id="EPX78528.1"/>
    </source>
</evidence>
<name>S9QG22_9RHOB</name>
<dbReference type="OrthoDB" id="7949219at2"/>
<evidence type="ECO:0000259" key="1">
    <source>
        <dbReference type="Pfam" id="PF01872"/>
    </source>
</evidence>
<dbReference type="InterPro" id="IPR050765">
    <property type="entry name" value="Riboflavin_Biosynth_HTPR"/>
</dbReference>
<keyword evidence="3" id="KW-1185">Reference proteome</keyword>
<dbReference type="eggNOG" id="COG0262">
    <property type="taxonomic scope" value="Bacteria"/>
</dbReference>
<dbReference type="AlphaFoldDB" id="S9QG22"/>
<dbReference type="PANTHER" id="PTHR38011:SF11">
    <property type="entry name" value="2,5-DIAMINO-6-RIBOSYLAMINO-4(3H)-PYRIMIDINONE 5'-PHOSPHATE REDUCTASE"/>
    <property type="match status" value="1"/>
</dbReference>
<accession>S9QG22</accession>
<comment type="caution">
    <text evidence="2">The sequence shown here is derived from an EMBL/GenBank/DDBJ whole genome shotgun (WGS) entry which is preliminary data.</text>
</comment>
<feature type="domain" description="Bacterial bifunctional deaminase-reductase C-terminal" evidence="1">
    <location>
        <begin position="4"/>
        <end position="169"/>
    </location>
</feature>
<dbReference type="GO" id="GO:0004146">
    <property type="term" value="F:dihydrofolate reductase activity"/>
    <property type="evidence" value="ECO:0007669"/>
    <property type="project" value="UniProtKB-EC"/>
</dbReference>
<reference evidence="3" key="1">
    <citation type="journal article" date="2013" name="Stand. Genomic Sci.">
        <title>Genome sequence of the Litoreibacter arenae type strain (DSM 19593(T)), a member of the Roseobacter clade isolated from sea sand.</title>
        <authorList>
            <person name="Riedel T."/>
            <person name="Fiebig A."/>
            <person name="Petersen J."/>
            <person name="Gronow S."/>
            <person name="Kyrpides N.C."/>
            <person name="Goker M."/>
            <person name="Klenk H.P."/>
        </authorList>
    </citation>
    <scope>NUCLEOTIDE SEQUENCE [LARGE SCALE GENOMIC DNA]</scope>
    <source>
        <strain evidence="3">DSM 19593</strain>
    </source>
</reference>
<dbReference type="PANTHER" id="PTHR38011">
    <property type="entry name" value="DIHYDROFOLATE REDUCTASE FAMILY PROTEIN (AFU_ORTHOLOGUE AFUA_8G06820)"/>
    <property type="match status" value="1"/>
</dbReference>
<dbReference type="InterPro" id="IPR002734">
    <property type="entry name" value="RibDG_C"/>
</dbReference>
<dbReference type="EMBL" id="AONI01000011">
    <property type="protein sequence ID" value="EPX78528.1"/>
    <property type="molecule type" value="Genomic_DNA"/>
</dbReference>
<sequence length="179" mass="19317">MQQIIYDFAVSIDGYISGPGGDISQFAQEGAVVEEYSARLQTYATAIMGRATYEFGYRFGMQPGQNPYAHLETIVLSKSLDLPDGAEVAVQRSSDAEAIDAIRTRSSGPIYLCGGGALAGSLLSTGHIDVLRLKRAPIVLGEGVPLFGGTRVSPHLEHTGTRDYGDGYLFQEFRARHEV</sequence>
<dbReference type="SUPFAM" id="SSF53597">
    <property type="entry name" value="Dihydrofolate reductase-like"/>
    <property type="match status" value="1"/>
</dbReference>
<dbReference type="InterPro" id="IPR024072">
    <property type="entry name" value="DHFR-like_dom_sf"/>
</dbReference>
<organism evidence="2 3">
    <name type="scientific">Litoreibacter arenae DSM 19593</name>
    <dbReference type="NCBI Taxonomy" id="1123360"/>
    <lineage>
        <taxon>Bacteria</taxon>
        <taxon>Pseudomonadati</taxon>
        <taxon>Pseudomonadota</taxon>
        <taxon>Alphaproteobacteria</taxon>
        <taxon>Rhodobacterales</taxon>
        <taxon>Roseobacteraceae</taxon>
        <taxon>Litoreibacter</taxon>
    </lineage>
</organism>
<keyword evidence="2" id="KW-0560">Oxidoreductase</keyword>
<dbReference type="GO" id="GO:0008703">
    <property type="term" value="F:5-amino-6-(5-phosphoribosylamino)uracil reductase activity"/>
    <property type="evidence" value="ECO:0007669"/>
    <property type="project" value="InterPro"/>
</dbReference>
<dbReference type="GO" id="GO:0009231">
    <property type="term" value="P:riboflavin biosynthetic process"/>
    <property type="evidence" value="ECO:0007669"/>
    <property type="project" value="InterPro"/>
</dbReference>
<dbReference type="PATRIC" id="fig|1123360.3.peg.2298"/>
<dbReference type="HOGENOM" id="CLU_043966_4_0_5"/>
<dbReference type="STRING" id="1123360.thalar_02320"/>
<dbReference type="Pfam" id="PF01872">
    <property type="entry name" value="RibD_C"/>
    <property type="match status" value="1"/>
</dbReference>
<gene>
    <name evidence="2" type="ORF">thalar_02320</name>
</gene>
<evidence type="ECO:0000313" key="3">
    <source>
        <dbReference type="Proteomes" id="UP000015351"/>
    </source>
</evidence>
<proteinExistence type="predicted"/>
<dbReference type="EC" id="1.5.1.3" evidence="2"/>
<dbReference type="Proteomes" id="UP000015351">
    <property type="component" value="Unassembled WGS sequence"/>
</dbReference>